<reference evidence="3" key="1">
    <citation type="submission" date="2020-09" db="EMBL/GenBank/DDBJ databases">
        <title>A novel bacterium of genus Paenibacillus, isolated from South China Sea.</title>
        <authorList>
            <person name="Huang H."/>
            <person name="Mo K."/>
            <person name="Hu Y."/>
        </authorList>
    </citation>
    <scope>NUCLEOTIDE SEQUENCE</scope>
    <source>
        <strain evidence="3">IB182363</strain>
    </source>
</reference>
<organism evidence="3 4">
    <name type="scientific">Paenibacillus oceani</name>
    <dbReference type="NCBI Taxonomy" id="2772510"/>
    <lineage>
        <taxon>Bacteria</taxon>
        <taxon>Bacillati</taxon>
        <taxon>Bacillota</taxon>
        <taxon>Bacilli</taxon>
        <taxon>Bacillales</taxon>
        <taxon>Paenibacillaceae</taxon>
        <taxon>Paenibacillus</taxon>
    </lineage>
</organism>
<sequence>MYAKRNGWEEAQAEVSWKKKRAISGGHLYHHIHELDFIQFLMGPARHVCMSGGNVAHQGELYGDEDDMLFITLEFEGNRYATLQYGSAFRWSDHFVKIQGTKGAILIDLQDVKVVLKSPEGERRFLLHESQEEDDDRTRIYKGLEMDGAIMYGKPDKTPPMWLGSIMKKEMIYFHSIMQGAEVEEEFKPLLDGTAARASIATADALTISLREDRKVSVDEVIGASEGVAVQ</sequence>
<dbReference type="InterPro" id="IPR004104">
    <property type="entry name" value="Gfo/Idh/MocA-like_OxRdtase_C"/>
</dbReference>
<keyword evidence="4" id="KW-1185">Reference proteome</keyword>
<accession>A0A927GYL5</accession>
<dbReference type="EMBL" id="JACXJA010000005">
    <property type="protein sequence ID" value="MBD2861167.1"/>
    <property type="molecule type" value="Genomic_DNA"/>
</dbReference>
<evidence type="ECO:0000313" key="3">
    <source>
        <dbReference type="EMBL" id="MBD2861167.1"/>
    </source>
</evidence>
<evidence type="ECO:0000259" key="2">
    <source>
        <dbReference type="Pfam" id="PF02894"/>
    </source>
</evidence>
<gene>
    <name evidence="3" type="ORF">IDH45_04080</name>
</gene>
<comment type="caution">
    <text evidence="3">The sequence shown here is derived from an EMBL/GenBank/DDBJ whole genome shotgun (WGS) entry which is preliminary data.</text>
</comment>
<evidence type="ECO:0000256" key="1">
    <source>
        <dbReference type="ARBA" id="ARBA00010928"/>
    </source>
</evidence>
<dbReference type="Pfam" id="PF02894">
    <property type="entry name" value="GFO_IDH_MocA_C"/>
    <property type="match status" value="1"/>
</dbReference>
<proteinExistence type="inferred from homology"/>
<dbReference type="AlphaFoldDB" id="A0A927GYL5"/>
<comment type="similarity">
    <text evidence="1">Belongs to the Gfo/Idh/MocA family.</text>
</comment>
<dbReference type="SUPFAM" id="SSF55347">
    <property type="entry name" value="Glyceraldehyde-3-phosphate dehydrogenase-like, C-terminal domain"/>
    <property type="match status" value="1"/>
</dbReference>
<evidence type="ECO:0000313" key="4">
    <source>
        <dbReference type="Proteomes" id="UP000639396"/>
    </source>
</evidence>
<protein>
    <recommendedName>
        <fullName evidence="2">Gfo/Idh/MocA-like oxidoreductase C-terminal domain-containing protein</fullName>
    </recommendedName>
</protein>
<name>A0A927GYL5_9BACL</name>
<dbReference type="Gene3D" id="3.30.360.10">
    <property type="entry name" value="Dihydrodipicolinate Reductase, domain 2"/>
    <property type="match status" value="1"/>
</dbReference>
<dbReference type="Proteomes" id="UP000639396">
    <property type="component" value="Unassembled WGS sequence"/>
</dbReference>
<feature type="domain" description="Gfo/Idh/MocA-like oxidoreductase C-terminal" evidence="2">
    <location>
        <begin position="4"/>
        <end position="218"/>
    </location>
</feature>